<dbReference type="PRINTS" id="PR00039">
    <property type="entry name" value="HTHLYSR"/>
</dbReference>
<dbReference type="Proteomes" id="UP000005695">
    <property type="component" value="Unassembled WGS sequence"/>
</dbReference>
<comment type="similarity">
    <text evidence="1">Belongs to the LysR transcriptional regulatory family.</text>
</comment>
<dbReference type="FunFam" id="1.10.10.10:FF:000001">
    <property type="entry name" value="LysR family transcriptional regulator"/>
    <property type="match status" value="1"/>
</dbReference>
<reference evidence="6" key="1">
    <citation type="submission" date="2006-05" db="EMBL/GenBank/DDBJ databases">
        <title>Annotation of the draft genome assembly of Desulfuromonas acetoxidans DSM 684.</title>
        <authorList>
            <consortium name="US DOE Joint Genome Institute (JGI-ORNL)"/>
            <person name="Larimer F."/>
            <person name="Land M."/>
            <person name="Hauser L."/>
        </authorList>
    </citation>
    <scope>NUCLEOTIDE SEQUENCE [LARGE SCALE GENOMIC DNA]</scope>
    <source>
        <strain evidence="6">DSM 684</strain>
    </source>
</reference>
<keyword evidence="7" id="KW-1185">Reference proteome</keyword>
<evidence type="ECO:0000313" key="6">
    <source>
        <dbReference type="EMBL" id="EAT15047.1"/>
    </source>
</evidence>
<protein>
    <submittedName>
        <fullName evidence="6">Transcriptional regulator, LysR family</fullName>
    </submittedName>
</protein>
<evidence type="ECO:0000256" key="2">
    <source>
        <dbReference type="ARBA" id="ARBA00023015"/>
    </source>
</evidence>
<feature type="domain" description="HTH lysR-type" evidence="5">
    <location>
        <begin position="1"/>
        <end position="58"/>
    </location>
</feature>
<dbReference type="Gene3D" id="1.10.10.10">
    <property type="entry name" value="Winged helix-like DNA-binding domain superfamily/Winged helix DNA-binding domain"/>
    <property type="match status" value="1"/>
</dbReference>
<dbReference type="NCBIfam" id="NF041036">
    <property type="entry name" value="decaheme_TF"/>
    <property type="match status" value="1"/>
</dbReference>
<dbReference type="PANTHER" id="PTHR30126:SF91">
    <property type="entry name" value="LYSR FAMILY TRANSCRIPTIONAL REGULATOR"/>
    <property type="match status" value="1"/>
</dbReference>
<keyword evidence="3" id="KW-0238">DNA-binding</keyword>
<dbReference type="OrthoDB" id="3252676at2"/>
<dbReference type="InterPro" id="IPR036390">
    <property type="entry name" value="WH_DNA-bd_sf"/>
</dbReference>
<dbReference type="GO" id="GO:0000976">
    <property type="term" value="F:transcription cis-regulatory region binding"/>
    <property type="evidence" value="ECO:0007669"/>
    <property type="project" value="TreeGrafter"/>
</dbReference>
<evidence type="ECO:0000259" key="5">
    <source>
        <dbReference type="PROSITE" id="PS50931"/>
    </source>
</evidence>
<dbReference type="AlphaFoldDB" id="Q1JXU6"/>
<accession>Q1JXU6</accession>
<dbReference type="InterPro" id="IPR000847">
    <property type="entry name" value="LysR_HTH_N"/>
</dbReference>
<dbReference type="PANTHER" id="PTHR30126">
    <property type="entry name" value="HTH-TYPE TRANSCRIPTIONAL REGULATOR"/>
    <property type="match status" value="1"/>
</dbReference>
<dbReference type="EMBL" id="AAEW02000014">
    <property type="protein sequence ID" value="EAT15047.1"/>
    <property type="molecule type" value="Genomic_DNA"/>
</dbReference>
<dbReference type="CDD" id="cd05466">
    <property type="entry name" value="PBP2_LTTR_substrate"/>
    <property type="match status" value="1"/>
</dbReference>
<comment type="caution">
    <text evidence="6">The sequence shown here is derived from an EMBL/GenBank/DDBJ whole genome shotgun (WGS) entry which is preliminary data.</text>
</comment>
<evidence type="ECO:0000256" key="1">
    <source>
        <dbReference type="ARBA" id="ARBA00009437"/>
    </source>
</evidence>
<evidence type="ECO:0000256" key="3">
    <source>
        <dbReference type="ARBA" id="ARBA00023125"/>
    </source>
</evidence>
<reference evidence="6" key="2">
    <citation type="submission" date="2006-05" db="EMBL/GenBank/DDBJ databases">
        <title>Sequencing of the draft genome and assembly of Desulfuromonas acetoxidans DSM 684.</title>
        <authorList>
            <consortium name="US DOE Joint Genome Institute (JGI-PGF)"/>
            <person name="Copeland A."/>
            <person name="Lucas S."/>
            <person name="Lapidus A."/>
            <person name="Barry K."/>
            <person name="Detter J.C."/>
            <person name="Glavina del Rio T."/>
            <person name="Hammon N."/>
            <person name="Israni S."/>
            <person name="Dalin E."/>
            <person name="Tice H."/>
            <person name="Bruce D."/>
            <person name="Pitluck S."/>
            <person name="Richardson P."/>
        </authorList>
    </citation>
    <scope>NUCLEOTIDE SEQUENCE [LARGE SCALE GENOMIC DNA]</scope>
    <source>
        <strain evidence="6">DSM 684</strain>
    </source>
</reference>
<evidence type="ECO:0000313" key="7">
    <source>
        <dbReference type="Proteomes" id="UP000005695"/>
    </source>
</evidence>
<dbReference type="Gene3D" id="3.40.190.10">
    <property type="entry name" value="Periplasmic binding protein-like II"/>
    <property type="match status" value="2"/>
</dbReference>
<proteinExistence type="inferred from homology"/>
<dbReference type="InterPro" id="IPR005119">
    <property type="entry name" value="LysR_subst-bd"/>
</dbReference>
<dbReference type="Pfam" id="PF03466">
    <property type="entry name" value="LysR_substrate"/>
    <property type="match status" value="1"/>
</dbReference>
<dbReference type="InterPro" id="IPR036388">
    <property type="entry name" value="WH-like_DNA-bd_sf"/>
</dbReference>
<dbReference type="PROSITE" id="PS50931">
    <property type="entry name" value="HTH_LYSR"/>
    <property type="match status" value="1"/>
</dbReference>
<keyword evidence="4" id="KW-0804">Transcription</keyword>
<gene>
    <name evidence="6" type="ORF">Dace_1124</name>
</gene>
<evidence type="ECO:0000256" key="4">
    <source>
        <dbReference type="ARBA" id="ARBA00023163"/>
    </source>
</evidence>
<dbReference type="RefSeq" id="WP_006001615.1">
    <property type="nucleotide sequence ID" value="NZ_AAEW02000014.1"/>
</dbReference>
<dbReference type="SUPFAM" id="SSF53850">
    <property type="entry name" value="Periplasmic binding protein-like II"/>
    <property type="match status" value="1"/>
</dbReference>
<name>Q1JXU6_DESA6</name>
<dbReference type="Pfam" id="PF00126">
    <property type="entry name" value="HTH_1"/>
    <property type="match status" value="1"/>
</dbReference>
<dbReference type="GO" id="GO:0003700">
    <property type="term" value="F:DNA-binding transcription factor activity"/>
    <property type="evidence" value="ECO:0007669"/>
    <property type="project" value="InterPro"/>
</dbReference>
<organism evidence="6 7">
    <name type="scientific">Desulfuromonas acetoxidans (strain DSM 684 / 11070)</name>
    <dbReference type="NCBI Taxonomy" id="281689"/>
    <lineage>
        <taxon>Bacteria</taxon>
        <taxon>Pseudomonadati</taxon>
        <taxon>Thermodesulfobacteriota</taxon>
        <taxon>Desulfuromonadia</taxon>
        <taxon>Desulfuromonadales</taxon>
        <taxon>Desulfuromonadaceae</taxon>
        <taxon>Desulfuromonas</taxon>
    </lineage>
</organism>
<sequence>MEILNLRTLVEVAAVGSISGAADKLCVTQSAVSRRIKTLEDQCGHGLLDRSGVRLTLTEWGHVVLEQAKKMIALQDELQASLKQVEEKESFAFGCTPAFGIAHLPKLLERFMLTHGQVSGLKFIFDMPDKIAAGLSDGCFDLAIIEHCQCLDLSGFKTTELRGDDMIFVRSPKLGEMPEQVDIEQLFPIPLYGRQEGCCSRIFLEKNLEFVGRKFADFRKFILYDDLHLIVDAVVNGSGIAFISSDVVAEPLKRGDLQAHTVNGFVHSRKRTLVENLSPSPALANLFRQTLFDYFSEL</sequence>
<keyword evidence="2" id="KW-0805">Transcription regulation</keyword>
<dbReference type="SUPFAM" id="SSF46785">
    <property type="entry name" value="Winged helix' DNA-binding domain"/>
    <property type="match status" value="1"/>
</dbReference>